<keyword evidence="1" id="KW-0472">Membrane</keyword>
<dbReference type="Proteomes" id="UP001432168">
    <property type="component" value="Chromosome"/>
</dbReference>
<keyword evidence="1" id="KW-1133">Transmembrane helix</keyword>
<feature type="transmembrane region" description="Helical" evidence="1">
    <location>
        <begin position="21"/>
        <end position="41"/>
    </location>
</feature>
<dbReference type="EMBL" id="CP109011">
    <property type="protein sequence ID" value="WUT43499.1"/>
    <property type="molecule type" value="Genomic_DNA"/>
</dbReference>
<keyword evidence="3" id="KW-1185">Reference proteome</keyword>
<protein>
    <submittedName>
        <fullName evidence="2">Uncharacterized protein</fullName>
    </submittedName>
</protein>
<accession>A0ABZ1WUM3</accession>
<sequence length="256" mass="28341">MNILRRGLGPVLDNVRRGRHIEAYVLFLLGLVLVGLGQFDVVDSRRLLQFTVAALAFLVFRTAVAPDPVPAPADDVLHDRGDLGPLRALLEQARDLRVYGPTGINILAGADDLKRMILQRGGTVRFVVLDPSPHAVAEAAVQLDDNLDLDLALRGSLRTLRRLEAETGFECRRLPFNPGFSLLIVNGDSPEGTLVVEFHGFGDHTINERMHLLLTRRTSPHWYDYWLRRFEAVWEASLPGSAGPTSDDTDPEAGPR</sequence>
<dbReference type="RefSeq" id="WP_329263626.1">
    <property type="nucleotide sequence ID" value="NZ_CP107755.1"/>
</dbReference>
<evidence type="ECO:0000313" key="3">
    <source>
        <dbReference type="Proteomes" id="UP001432168"/>
    </source>
</evidence>
<gene>
    <name evidence="2" type="ORF">OG929_14830</name>
</gene>
<evidence type="ECO:0000313" key="2">
    <source>
        <dbReference type="EMBL" id="WUT43499.1"/>
    </source>
</evidence>
<keyword evidence="1" id="KW-0812">Transmembrane</keyword>
<evidence type="ECO:0000256" key="1">
    <source>
        <dbReference type="SAM" id="Phobius"/>
    </source>
</evidence>
<dbReference type="GeneID" id="95701010"/>
<proteinExistence type="predicted"/>
<name>A0ABZ1WUM3_9ACTN</name>
<reference evidence="2" key="1">
    <citation type="submission" date="2022-10" db="EMBL/GenBank/DDBJ databases">
        <title>The complete genomes of actinobacterial strains from the NBC collection.</title>
        <authorList>
            <person name="Joergensen T.S."/>
            <person name="Alvarez Arevalo M."/>
            <person name="Sterndorff E.B."/>
            <person name="Faurdal D."/>
            <person name="Vuksanovic O."/>
            <person name="Mourched A.-S."/>
            <person name="Charusanti P."/>
            <person name="Shaw S."/>
            <person name="Blin K."/>
            <person name="Weber T."/>
        </authorList>
    </citation>
    <scope>NUCLEOTIDE SEQUENCE</scope>
    <source>
        <strain evidence="2">NBC_00686</strain>
    </source>
</reference>
<organism evidence="2 3">
    <name type="scientific">Streptomyces pseudovenezuelae</name>
    <dbReference type="NCBI Taxonomy" id="67350"/>
    <lineage>
        <taxon>Bacteria</taxon>
        <taxon>Bacillati</taxon>
        <taxon>Actinomycetota</taxon>
        <taxon>Actinomycetes</taxon>
        <taxon>Kitasatosporales</taxon>
        <taxon>Streptomycetaceae</taxon>
        <taxon>Streptomyces</taxon>
        <taxon>Streptomyces aurantiacus group</taxon>
    </lineage>
</organism>